<feature type="region of interest" description="Disordered" evidence="1">
    <location>
        <begin position="36"/>
        <end position="59"/>
    </location>
</feature>
<proteinExistence type="predicted"/>
<name>A0A2Z7CHY8_9LAMI</name>
<dbReference type="Proteomes" id="UP000250235">
    <property type="component" value="Unassembled WGS sequence"/>
</dbReference>
<dbReference type="AlphaFoldDB" id="A0A2Z7CHY8"/>
<evidence type="ECO:0000313" key="2">
    <source>
        <dbReference type="EMBL" id="KZV46681.1"/>
    </source>
</evidence>
<sequence length="87" mass="9139">MVRGGEVVECMLFVASPRRVALPSWDLRVFTPIRSTTRSETPSSGCTRSPDEISTNGFSTTSWPETIFLAKTAAAAAARGGDGGGGF</sequence>
<evidence type="ECO:0000313" key="3">
    <source>
        <dbReference type="Proteomes" id="UP000250235"/>
    </source>
</evidence>
<reference evidence="2 3" key="1">
    <citation type="journal article" date="2015" name="Proc. Natl. Acad. Sci. U.S.A.">
        <title>The resurrection genome of Boea hygrometrica: A blueprint for survival of dehydration.</title>
        <authorList>
            <person name="Xiao L."/>
            <person name="Yang G."/>
            <person name="Zhang L."/>
            <person name="Yang X."/>
            <person name="Zhao S."/>
            <person name="Ji Z."/>
            <person name="Zhou Q."/>
            <person name="Hu M."/>
            <person name="Wang Y."/>
            <person name="Chen M."/>
            <person name="Xu Y."/>
            <person name="Jin H."/>
            <person name="Xiao X."/>
            <person name="Hu G."/>
            <person name="Bao F."/>
            <person name="Hu Y."/>
            <person name="Wan P."/>
            <person name="Li L."/>
            <person name="Deng X."/>
            <person name="Kuang T."/>
            <person name="Xiang C."/>
            <person name="Zhu J.K."/>
            <person name="Oliver M.J."/>
            <person name="He Y."/>
        </authorList>
    </citation>
    <scope>NUCLEOTIDE SEQUENCE [LARGE SCALE GENOMIC DNA]</scope>
    <source>
        <strain evidence="3">cv. XS01</strain>
    </source>
</reference>
<gene>
    <name evidence="2" type="ORF">F511_06793</name>
</gene>
<accession>A0A2Z7CHY8</accession>
<protein>
    <submittedName>
        <fullName evidence="2">Uncharacterized protein</fullName>
    </submittedName>
</protein>
<keyword evidence="3" id="KW-1185">Reference proteome</keyword>
<dbReference type="EMBL" id="KQ995423">
    <property type="protein sequence ID" value="KZV46681.1"/>
    <property type="molecule type" value="Genomic_DNA"/>
</dbReference>
<organism evidence="2 3">
    <name type="scientific">Dorcoceras hygrometricum</name>
    <dbReference type="NCBI Taxonomy" id="472368"/>
    <lineage>
        <taxon>Eukaryota</taxon>
        <taxon>Viridiplantae</taxon>
        <taxon>Streptophyta</taxon>
        <taxon>Embryophyta</taxon>
        <taxon>Tracheophyta</taxon>
        <taxon>Spermatophyta</taxon>
        <taxon>Magnoliopsida</taxon>
        <taxon>eudicotyledons</taxon>
        <taxon>Gunneridae</taxon>
        <taxon>Pentapetalae</taxon>
        <taxon>asterids</taxon>
        <taxon>lamiids</taxon>
        <taxon>Lamiales</taxon>
        <taxon>Gesneriaceae</taxon>
        <taxon>Didymocarpoideae</taxon>
        <taxon>Trichosporeae</taxon>
        <taxon>Loxocarpinae</taxon>
        <taxon>Dorcoceras</taxon>
    </lineage>
</organism>
<evidence type="ECO:0000256" key="1">
    <source>
        <dbReference type="SAM" id="MobiDB-lite"/>
    </source>
</evidence>